<keyword evidence="3" id="KW-0472">Membrane</keyword>
<keyword evidence="6" id="KW-1185">Reference proteome</keyword>
<organism evidence="5 6">
    <name type="scientific">Vitreoscilla massiliensis</name>
    <dbReference type="NCBI Taxonomy" id="1689272"/>
    <lineage>
        <taxon>Bacteria</taxon>
        <taxon>Pseudomonadati</taxon>
        <taxon>Pseudomonadota</taxon>
        <taxon>Betaproteobacteria</taxon>
        <taxon>Neisseriales</taxon>
        <taxon>Neisseriaceae</taxon>
        <taxon>Vitreoscilla</taxon>
    </lineage>
</organism>
<dbReference type="RefSeq" id="WP_058355834.1">
    <property type="nucleotide sequence ID" value="NZ_CABKVG010000008.1"/>
</dbReference>
<dbReference type="PANTHER" id="PTHR37813:SF1">
    <property type="entry name" value="FELS-2 PROPHAGE PROTEIN"/>
    <property type="match status" value="1"/>
</dbReference>
<evidence type="ECO:0000256" key="3">
    <source>
        <dbReference type="SAM" id="Phobius"/>
    </source>
</evidence>
<protein>
    <submittedName>
        <fullName evidence="5">Phage tail tape measure protein</fullName>
    </submittedName>
</protein>
<evidence type="ECO:0000259" key="4">
    <source>
        <dbReference type="Pfam" id="PF10145"/>
    </source>
</evidence>
<feature type="transmembrane region" description="Helical" evidence="3">
    <location>
        <begin position="855"/>
        <end position="878"/>
    </location>
</feature>
<feature type="transmembrane region" description="Helical" evidence="3">
    <location>
        <begin position="538"/>
        <end position="565"/>
    </location>
</feature>
<evidence type="ECO:0000256" key="1">
    <source>
        <dbReference type="ARBA" id="ARBA00022612"/>
    </source>
</evidence>
<dbReference type="Proteomes" id="UP000832011">
    <property type="component" value="Chromosome"/>
</dbReference>
<dbReference type="NCBIfam" id="TIGR01760">
    <property type="entry name" value="tape_meas_TP901"/>
    <property type="match status" value="1"/>
</dbReference>
<keyword evidence="1" id="KW-1188">Viral release from host cell</keyword>
<dbReference type="InterPro" id="IPR010090">
    <property type="entry name" value="Phage_tape_meas"/>
</dbReference>
<evidence type="ECO:0000313" key="5">
    <source>
        <dbReference type="EMBL" id="UOO90274.1"/>
    </source>
</evidence>
<dbReference type="Pfam" id="PF10145">
    <property type="entry name" value="PhageMin_Tail"/>
    <property type="match status" value="1"/>
</dbReference>
<sequence length="1122" mass="121419">MADLKLQIVLNAMGNARQRFEEVTNAGSHLTRQLRETQAESKKLATAQKNFDKFAESRRKLQQLGSELGDTQNAIRQLTQEISRSGVPTREQAQRLQELQRRGRELSQQQQQTRQSSESLRRSLTEAGIGTRNLGQAQSELRRRQEQANQTIEEQRRRLERLNQAQSRYSRAQSRASSLSSAAGSAAIKGTVTMAAMSVPVRAYAESETASTDLRVAMMNSSGKVPPEYKQLDQLATKLGDRLPGTTADFKNLMTMLMRQGLSAQAVLGGTGEAAALLAVQLKQTPEAAAEMAAKLQDATRGTEAEMLSIMDSVQRMFYSGVDVENIVPAFGKLAPALDILKVKGDAAMKQFSPLLAMLDQAGLSGESAGNALRKVFQSSMDTDKIAKATKGSGIDLNFTDGKGEFAGMENMYKELAKMKNLTTEARLSILKDIWGDDAETLQALNTMIEKGQAGYDEFAQKMAAQASLNQRVNEQLGTLTNLLDAATGSFTNLMASMGESIAPELKSITEWISNINSHMSNWAANNPQLAAAIMKTIAAIGVLFLAFAGIAAVVATVLGPFAFLRLALVQVGPLFAGAGGAIAKLLPLLNWLKMGLLMVGRFFMANPIVLGIMLVVGALYLLWKHWDTVKAAIVSGWQWIESVFSKNPILNALFPIIGIARLIINNWDAIKSAVVNGWNDMPGLLSSAWEGIKNGFNAALDGIANAIAGAWAWIQQTFANNPILNFIFPIIGIARLIINNWGVIAPFFQELWAKVVNYAVSRILMFANFINTHWTLIKNFTMAAWSAIKNTVQNHVTAVLAVVLRIWNAIYTATMAIWNPIKAWLLNAWSSIKTAVITFATAILMFIINTWAKIYGTTVAMWANIKAAVIAAWNALINWVRSTSAYQAIVNQWNNITTYLGGLKDTLFNLGARIIGGLIDGIASKFAALKSKWNTVASIFNGSYKGTASANAAASVGASLPGFSTGGYTGNGGRNAIAGIVHRGEGVFNQSEIRAIGGESGFNRLRGLIRTWGSRGIEMLASGGLGQVKTGGLINRSLALLDNGQKQERPKFRDAISVNAAMATAGNVTPAAASAGDFNISITINGGSDNAETIAATIERKFREIKAGFDRQNKTSLWDRD</sequence>
<gene>
    <name evidence="5" type="ORF">LVJ82_04615</name>
</gene>
<feature type="region of interest" description="Disordered" evidence="2">
    <location>
        <begin position="99"/>
        <end position="184"/>
    </location>
</feature>
<feature type="compositionally biased region" description="Low complexity" evidence="2">
    <location>
        <begin position="106"/>
        <end position="118"/>
    </location>
</feature>
<feature type="domain" description="Phage tail tape measure protein" evidence="4">
    <location>
        <begin position="234"/>
        <end position="436"/>
    </location>
</feature>
<feature type="compositionally biased region" description="Low complexity" evidence="2">
    <location>
        <begin position="162"/>
        <end position="184"/>
    </location>
</feature>
<feature type="transmembrane region" description="Helical" evidence="3">
    <location>
        <begin position="826"/>
        <end position="849"/>
    </location>
</feature>
<keyword evidence="3" id="KW-0812">Transmembrane</keyword>
<name>A0ABY4E4P5_9NEIS</name>
<feature type="transmembrane region" description="Helical" evidence="3">
    <location>
        <begin position="572"/>
        <end position="593"/>
    </location>
</feature>
<feature type="transmembrane region" description="Helical" evidence="3">
    <location>
        <begin position="727"/>
        <end position="749"/>
    </location>
</feature>
<proteinExistence type="predicted"/>
<keyword evidence="3" id="KW-1133">Transmembrane helix</keyword>
<dbReference type="PANTHER" id="PTHR37813">
    <property type="entry name" value="FELS-2 PROPHAGE PROTEIN"/>
    <property type="match status" value="1"/>
</dbReference>
<evidence type="ECO:0000256" key="2">
    <source>
        <dbReference type="SAM" id="MobiDB-lite"/>
    </source>
</evidence>
<accession>A0ABY4E4P5</accession>
<feature type="transmembrane region" description="Helical" evidence="3">
    <location>
        <begin position="797"/>
        <end position="819"/>
    </location>
</feature>
<dbReference type="EMBL" id="CP091511">
    <property type="protein sequence ID" value="UOO90274.1"/>
    <property type="molecule type" value="Genomic_DNA"/>
</dbReference>
<feature type="transmembrane region" description="Helical" evidence="3">
    <location>
        <begin position="605"/>
        <end position="624"/>
    </location>
</feature>
<feature type="transmembrane region" description="Helical" evidence="3">
    <location>
        <begin position="756"/>
        <end position="777"/>
    </location>
</feature>
<evidence type="ECO:0000313" key="6">
    <source>
        <dbReference type="Proteomes" id="UP000832011"/>
    </source>
</evidence>
<reference evidence="5 6" key="1">
    <citation type="journal article" date="2022" name="Res Sq">
        <title>Evolution of multicellular longitudinally dividing oral cavity symbionts (Neisseriaceae).</title>
        <authorList>
            <person name="Nyongesa S."/>
            <person name="Weber P."/>
            <person name="Bernet E."/>
            <person name="Pullido F."/>
            <person name="Nieckarz M."/>
            <person name="Delaby M."/>
            <person name="Nieves C."/>
            <person name="Viehboeck T."/>
            <person name="Krause N."/>
            <person name="Rivera-Millot A."/>
            <person name="Nakamura A."/>
            <person name="Vischer N."/>
            <person name="VanNieuwenhze M."/>
            <person name="Brun Y."/>
            <person name="Cava F."/>
            <person name="Bulgheresi S."/>
            <person name="Veyrier F."/>
        </authorList>
    </citation>
    <scope>NUCLEOTIDE SEQUENCE [LARGE SCALE GENOMIC DNA]</scope>
    <source>
        <strain evidence="5 6">SN4</strain>
    </source>
</reference>